<dbReference type="Gene3D" id="1.20.1440.60">
    <property type="entry name" value="23S rRNA-intervening sequence"/>
    <property type="match status" value="1"/>
</dbReference>
<gene>
    <name evidence="1" type="ORF">DFQ59_102630</name>
</gene>
<accession>A0A369CGA0</accession>
<dbReference type="PANTHER" id="PTHR38471">
    <property type="entry name" value="FOUR HELIX BUNDLE PROTEIN"/>
    <property type="match status" value="1"/>
</dbReference>
<dbReference type="SUPFAM" id="SSF158446">
    <property type="entry name" value="IVS-encoded protein-like"/>
    <property type="match status" value="1"/>
</dbReference>
<name>A0A369CGA0_9GAMM</name>
<dbReference type="AlphaFoldDB" id="A0A369CGA0"/>
<reference evidence="1 2" key="1">
    <citation type="submission" date="2018-07" db="EMBL/GenBank/DDBJ databases">
        <title>Genomic Encyclopedia of Type Strains, Phase IV (KMG-IV): sequencing the most valuable type-strain genomes for metagenomic binning, comparative biology and taxonomic classification.</title>
        <authorList>
            <person name="Goeker M."/>
        </authorList>
    </citation>
    <scope>NUCLEOTIDE SEQUENCE [LARGE SCALE GENOMIC DNA]</scope>
    <source>
        <strain evidence="1 2">DSM 26407</strain>
    </source>
</reference>
<dbReference type="InterPro" id="IPR012657">
    <property type="entry name" value="23S_rRNA-intervening_sequence"/>
</dbReference>
<dbReference type="CDD" id="cd16377">
    <property type="entry name" value="23S_rRNA_IVP_like"/>
    <property type="match status" value="1"/>
</dbReference>
<comment type="caution">
    <text evidence="1">The sequence shown here is derived from an EMBL/GenBank/DDBJ whole genome shotgun (WGS) entry which is preliminary data.</text>
</comment>
<dbReference type="EMBL" id="QPJY01000002">
    <property type="protein sequence ID" value="RCX32268.1"/>
    <property type="molecule type" value="Genomic_DNA"/>
</dbReference>
<evidence type="ECO:0000313" key="2">
    <source>
        <dbReference type="Proteomes" id="UP000252707"/>
    </source>
</evidence>
<sequence length="119" mass="13389">MAYKSFEDLDVWKRACRLCLDVYAALNGCKDYGLKDQMTRAAVSIASNIAEGAERDTPRDFVRFLNIAKGSAAELRTQLYIAQQVSLIQNKQAAEMMSELKQLSAMLHGLVQSIQRQMQ</sequence>
<dbReference type="RefSeq" id="WP_114279072.1">
    <property type="nucleotide sequence ID" value="NZ_QPJY01000002.1"/>
</dbReference>
<dbReference type="OrthoDB" id="160990at2"/>
<dbReference type="PANTHER" id="PTHR38471:SF2">
    <property type="entry name" value="FOUR HELIX BUNDLE PROTEIN"/>
    <property type="match status" value="1"/>
</dbReference>
<evidence type="ECO:0000313" key="1">
    <source>
        <dbReference type="EMBL" id="RCX32268.1"/>
    </source>
</evidence>
<dbReference type="Proteomes" id="UP000252707">
    <property type="component" value="Unassembled WGS sequence"/>
</dbReference>
<proteinExistence type="predicted"/>
<dbReference type="NCBIfam" id="NF008912">
    <property type="entry name" value="PRK12275.1-6"/>
    <property type="match status" value="1"/>
</dbReference>
<organism evidence="1 2">
    <name type="scientific">Thioalbus denitrificans</name>
    <dbReference type="NCBI Taxonomy" id="547122"/>
    <lineage>
        <taxon>Bacteria</taxon>
        <taxon>Pseudomonadati</taxon>
        <taxon>Pseudomonadota</taxon>
        <taxon>Gammaproteobacteria</taxon>
        <taxon>Chromatiales</taxon>
        <taxon>Ectothiorhodospiraceae</taxon>
        <taxon>Thioalbus</taxon>
    </lineage>
</organism>
<dbReference type="Pfam" id="PF05635">
    <property type="entry name" value="23S_rRNA_IVP"/>
    <property type="match status" value="1"/>
</dbReference>
<keyword evidence="2" id="KW-1185">Reference proteome</keyword>
<dbReference type="NCBIfam" id="TIGR02436">
    <property type="entry name" value="four helix bundle protein"/>
    <property type="match status" value="1"/>
</dbReference>
<dbReference type="InterPro" id="IPR036583">
    <property type="entry name" value="23S_rRNA_IVS_sf"/>
</dbReference>
<protein>
    <submittedName>
        <fullName evidence="1">Four helix bundle protein</fullName>
    </submittedName>
</protein>